<dbReference type="Pfam" id="PF13472">
    <property type="entry name" value="Lipase_GDSL_2"/>
    <property type="match status" value="1"/>
</dbReference>
<dbReference type="Gene3D" id="3.40.50.1110">
    <property type="entry name" value="SGNH hydrolase"/>
    <property type="match status" value="1"/>
</dbReference>
<accession>A0A9Q8MU01</accession>
<sequence>MILILSGVIKTKRILKYILLLLILFILLISGVYAYKNYYSSSNIQYDPKQKISFVSVGDSLTQGVGDNTNSGGYVNRIKDKFVNDKNAKLNVYNYGIAGQRTDQIDKRIINNTNGLLTNIKHSNAVILTSGGNDLLQALQKNALVNDKDEFNKNMTFNLAKYKDNLSSLIKHIRNINKKIPIYIFSIYNPVYVYFPKVHAIENYVSKYNDIIDNESSNQKWIHFVNINSLSYGQYRTERQKNKLLESSDDSFNPLSLDDLYSNEKELNEYLSSKDHFHPNSKGYDFMTNKLFKIMEKYNDWY</sequence>
<feature type="domain" description="SGNH hydrolase-type esterase" evidence="1">
    <location>
        <begin position="57"/>
        <end position="285"/>
    </location>
</feature>
<evidence type="ECO:0000313" key="2">
    <source>
        <dbReference type="EMBL" id="TPR45090.1"/>
    </source>
</evidence>
<dbReference type="InterPro" id="IPR036514">
    <property type="entry name" value="SGNH_hydro_sf"/>
</dbReference>
<reference evidence="2" key="1">
    <citation type="submission" date="2018-08" db="EMBL/GenBank/DDBJ databases">
        <title>Comparative genomics of wild bee and flower associated Lactobacillus reveals potential adaptation to the bee host.</title>
        <authorList>
            <person name="Vuong H.Q."/>
            <person name="Mcfrederick Q.S."/>
        </authorList>
    </citation>
    <scope>NUCLEOTIDE SEQUENCE</scope>
    <source>
        <strain evidence="2">HV_63</strain>
    </source>
</reference>
<dbReference type="GO" id="GO:0004622">
    <property type="term" value="F:phosphatidylcholine lysophospholipase activity"/>
    <property type="evidence" value="ECO:0007669"/>
    <property type="project" value="TreeGrafter"/>
</dbReference>
<dbReference type="InterPro" id="IPR051532">
    <property type="entry name" value="Ester_Hydrolysis_Enzymes"/>
</dbReference>
<dbReference type="AlphaFoldDB" id="A0A9Q8MU01"/>
<dbReference type="SUPFAM" id="SSF52266">
    <property type="entry name" value="SGNH hydrolase"/>
    <property type="match status" value="1"/>
</dbReference>
<dbReference type="EMBL" id="QUBG01000002">
    <property type="protein sequence ID" value="TPR45090.1"/>
    <property type="molecule type" value="Genomic_DNA"/>
</dbReference>
<gene>
    <name evidence="2" type="ORF">DY130_02540</name>
</gene>
<proteinExistence type="predicted"/>
<dbReference type="PANTHER" id="PTHR30383:SF27">
    <property type="entry name" value="SPORE GERMINATION LIPASE LIPC"/>
    <property type="match status" value="1"/>
</dbReference>
<dbReference type="InterPro" id="IPR013830">
    <property type="entry name" value="SGNH_hydro"/>
</dbReference>
<organism evidence="2 3">
    <name type="scientific">Apilactobacillus micheneri</name>
    <dbReference type="NCBI Taxonomy" id="1899430"/>
    <lineage>
        <taxon>Bacteria</taxon>
        <taxon>Bacillati</taxon>
        <taxon>Bacillota</taxon>
        <taxon>Bacilli</taxon>
        <taxon>Lactobacillales</taxon>
        <taxon>Lactobacillaceae</taxon>
        <taxon>Apilactobacillus</taxon>
    </lineage>
</organism>
<dbReference type="PANTHER" id="PTHR30383">
    <property type="entry name" value="THIOESTERASE 1/PROTEASE 1/LYSOPHOSPHOLIPASE L1"/>
    <property type="match status" value="1"/>
</dbReference>
<evidence type="ECO:0000313" key="3">
    <source>
        <dbReference type="Proteomes" id="UP000784700"/>
    </source>
</evidence>
<dbReference type="Proteomes" id="UP000784700">
    <property type="component" value="Unassembled WGS sequence"/>
</dbReference>
<evidence type="ECO:0000259" key="1">
    <source>
        <dbReference type="Pfam" id="PF13472"/>
    </source>
</evidence>
<comment type="caution">
    <text evidence="2">The sequence shown here is derived from an EMBL/GenBank/DDBJ whole genome shotgun (WGS) entry which is preliminary data.</text>
</comment>
<protein>
    <recommendedName>
        <fullName evidence="1">SGNH hydrolase-type esterase domain-containing protein</fullName>
    </recommendedName>
</protein>
<name>A0A9Q8MU01_9LACO</name>